<dbReference type="eggNOG" id="ENOG502ZB1E">
    <property type="taxonomic scope" value="Bacteria"/>
</dbReference>
<evidence type="ECO:0000313" key="1">
    <source>
        <dbReference type="EMBL" id="EMS69722.1"/>
    </source>
</evidence>
<protein>
    <submittedName>
        <fullName evidence="1">Uncharacterized protein</fullName>
    </submittedName>
</protein>
<dbReference type="EMBL" id="AORV01000065">
    <property type="protein sequence ID" value="EMS69722.1"/>
    <property type="molecule type" value="Genomic_DNA"/>
</dbReference>
<evidence type="ECO:0000313" key="2">
    <source>
        <dbReference type="Proteomes" id="UP000014155"/>
    </source>
</evidence>
<dbReference type="AlphaFoldDB" id="S0FG03"/>
<dbReference type="Proteomes" id="UP000014155">
    <property type="component" value="Unassembled WGS sequence"/>
</dbReference>
<comment type="caution">
    <text evidence="1">The sequence shown here is derived from an EMBL/GenBank/DDBJ whole genome shotgun (WGS) entry which is preliminary data.</text>
</comment>
<accession>S0FG03</accession>
<keyword evidence="2" id="KW-1185">Reference proteome</keyword>
<dbReference type="PATRIC" id="fig|1195236.3.peg.4901"/>
<organism evidence="1 2">
    <name type="scientific">Ruminiclostridium cellobioparum subsp. termitidis CT1112</name>
    <dbReference type="NCBI Taxonomy" id="1195236"/>
    <lineage>
        <taxon>Bacteria</taxon>
        <taxon>Bacillati</taxon>
        <taxon>Bacillota</taxon>
        <taxon>Clostridia</taxon>
        <taxon>Eubacteriales</taxon>
        <taxon>Oscillospiraceae</taxon>
        <taxon>Ruminiclostridium</taxon>
    </lineage>
</organism>
<gene>
    <name evidence="1" type="ORF">CTER_4717</name>
</gene>
<proteinExistence type="predicted"/>
<dbReference type="RefSeq" id="WP_004630050.1">
    <property type="nucleotide sequence ID" value="NZ_AORV01000065.1"/>
</dbReference>
<reference evidence="1 2" key="1">
    <citation type="journal article" date="2013" name="Genome Announc.">
        <title>Draft Genome Sequence of the Cellulolytic, Mesophilic, Anaerobic Bacterium Clostridium termitidis Strain CT1112 (DSM 5398).</title>
        <authorList>
            <person name="Lal S."/>
            <person name="Ramachandran U."/>
            <person name="Zhang X."/>
            <person name="Munir R."/>
            <person name="Sparling R."/>
            <person name="Levin D.B."/>
        </authorList>
    </citation>
    <scope>NUCLEOTIDE SEQUENCE [LARGE SCALE GENOMIC DNA]</scope>
    <source>
        <strain evidence="1 2">CT1112</strain>
    </source>
</reference>
<name>S0FG03_RUMCE</name>
<dbReference type="STRING" id="1195236.CTER_4717"/>
<sequence>MREKRSKGKQFKKTILAATMIIGASTMIFQGLTQAAAAAEYNKTDTIPTSYVNVDASSSKELPEGYEKANYSIKWIKPYYENIENKTPSEKDLTKEEAAELAAQYLWQAYGVNLEGQTIEMHWRDDGLPMWDAQVKMEGQDYHDGYRVDGYSVRIDSVTGDLLHVYMNRTLEEKVNADSIDKDESKYEPTAKELAEKYDVVHGDIEAINCVGQAYDSIEGDVLISFKIQGKNGEVAFITFSQYDGVLEQIEYNDHYKFNLLMSEKSREEMKAE</sequence>